<comment type="caution">
    <text evidence="15">Lacks conserved residue(s) required for the propagation of feature annotation.</text>
</comment>
<dbReference type="GO" id="GO:0098552">
    <property type="term" value="C:side of membrane"/>
    <property type="evidence" value="ECO:0007669"/>
    <property type="project" value="UniProtKB-KW"/>
</dbReference>
<keyword evidence="4" id="KW-1003">Cell membrane</keyword>
<keyword evidence="12 15" id="KW-1015">Disulfide bond</keyword>
<evidence type="ECO:0000256" key="11">
    <source>
        <dbReference type="ARBA" id="ARBA00023136"/>
    </source>
</evidence>
<dbReference type="EMBL" id="ACYE01000131">
    <property type="protein sequence ID" value="EFE42711.1"/>
    <property type="molecule type" value="Genomic_DNA"/>
</dbReference>
<sequence>LSLSHPSSRLFFSSLLFSLSPFLFSRQVQLISLHRQFLSTKSRLAFNMKASVIVSVALGASMGLATTLAELPGCSQACLSSMLGKASELGCPPHDPGCLCQHPDFTHGLRDCTREACPGENIDDVVKKGQEACKEMGGAPGSSTGAPTTGTGSGTATGTPTSGSGSETTAPPTSGSGSAPAPTSGGHSTPYTTIPAGPTVITSGTNVITTSRPATTLYTEVSGSQSGSESGSSTGSGSESTSGPEPTSATSSEGGSSPSSTEGSGGSGGSGGSETSGSGNGPSPTPSQGMAPKATGLGVAGAIGLVALLAL</sequence>
<feature type="region of interest" description="Disordered" evidence="16">
    <location>
        <begin position="134"/>
        <end position="207"/>
    </location>
</feature>
<keyword evidence="14" id="KW-0449">Lipoprotein</keyword>
<dbReference type="RefSeq" id="XP_003023329.1">
    <property type="nucleotide sequence ID" value="XM_003023283.1"/>
</dbReference>
<evidence type="ECO:0000256" key="7">
    <source>
        <dbReference type="ARBA" id="ARBA00022622"/>
    </source>
</evidence>
<dbReference type="Pfam" id="PF05730">
    <property type="entry name" value="CFEM"/>
    <property type="match status" value="1"/>
</dbReference>
<dbReference type="GO" id="GO:0046872">
    <property type="term" value="F:metal ion binding"/>
    <property type="evidence" value="ECO:0007669"/>
    <property type="project" value="UniProtKB-UniRule"/>
</dbReference>
<feature type="disulfide bond" evidence="15">
    <location>
        <begin position="100"/>
        <end position="133"/>
    </location>
</feature>
<feature type="region of interest" description="Disordered" evidence="16">
    <location>
        <begin position="219"/>
        <end position="295"/>
    </location>
</feature>
<dbReference type="GO" id="GO:0005576">
    <property type="term" value="C:extracellular region"/>
    <property type="evidence" value="ECO:0007669"/>
    <property type="project" value="UniProtKB-SubCell"/>
</dbReference>
<dbReference type="GeneID" id="9583349"/>
<evidence type="ECO:0000256" key="15">
    <source>
        <dbReference type="PROSITE-ProRule" id="PRU01356"/>
    </source>
</evidence>
<evidence type="ECO:0000313" key="18">
    <source>
        <dbReference type="EMBL" id="EFE42711.1"/>
    </source>
</evidence>
<evidence type="ECO:0000256" key="2">
    <source>
        <dbReference type="ARBA" id="ARBA00004613"/>
    </source>
</evidence>
<keyword evidence="9" id="KW-0732">Signal</keyword>
<protein>
    <submittedName>
        <fullName evidence="18">Extracellular proline-glycine rich protein</fullName>
    </submittedName>
</protein>
<dbReference type="InterPro" id="IPR051735">
    <property type="entry name" value="CFEM_domain"/>
</dbReference>
<feature type="non-terminal residue" evidence="18">
    <location>
        <position position="1"/>
    </location>
</feature>
<evidence type="ECO:0000256" key="8">
    <source>
        <dbReference type="ARBA" id="ARBA00022723"/>
    </source>
</evidence>
<evidence type="ECO:0000256" key="10">
    <source>
        <dbReference type="ARBA" id="ARBA00023004"/>
    </source>
</evidence>
<name>D4D632_TRIVH</name>
<comment type="subcellular location">
    <subcellularLocation>
        <location evidence="1">Cell membrane</location>
        <topology evidence="1">Lipid-anchor</topology>
        <topology evidence="1">GPI-anchor</topology>
    </subcellularLocation>
    <subcellularLocation>
        <location evidence="2">Secreted</location>
    </subcellularLocation>
</comment>
<keyword evidence="11" id="KW-0472">Membrane</keyword>
<accession>D4D632</accession>
<evidence type="ECO:0000313" key="19">
    <source>
        <dbReference type="Proteomes" id="UP000008383"/>
    </source>
</evidence>
<evidence type="ECO:0000256" key="13">
    <source>
        <dbReference type="ARBA" id="ARBA00023180"/>
    </source>
</evidence>
<comment type="caution">
    <text evidence="18">The sequence shown here is derived from an EMBL/GenBank/DDBJ whole genome shotgun (WGS) entry which is preliminary data.</text>
</comment>
<evidence type="ECO:0000256" key="1">
    <source>
        <dbReference type="ARBA" id="ARBA00004609"/>
    </source>
</evidence>
<evidence type="ECO:0000256" key="4">
    <source>
        <dbReference type="ARBA" id="ARBA00022475"/>
    </source>
</evidence>
<dbReference type="AlphaFoldDB" id="D4D632"/>
<gene>
    <name evidence="18" type="ORF">TRV_02555</name>
</gene>
<dbReference type="GO" id="GO:0005886">
    <property type="term" value="C:plasma membrane"/>
    <property type="evidence" value="ECO:0007669"/>
    <property type="project" value="UniProtKB-SubCell"/>
</dbReference>
<keyword evidence="5" id="KW-0964">Secreted</keyword>
<keyword evidence="8 15" id="KW-0479">Metal-binding</keyword>
<dbReference type="OrthoDB" id="1193027at2759"/>
<feature type="domain" description="CFEM" evidence="17">
    <location>
        <begin position="48"/>
        <end position="159"/>
    </location>
</feature>
<feature type="compositionally biased region" description="Low complexity" evidence="16">
    <location>
        <begin position="141"/>
        <end position="186"/>
    </location>
</feature>
<dbReference type="PANTHER" id="PTHR37928:SF1">
    <property type="entry name" value="CFEM DOMAIN PROTEIN (AFU_ORTHOLOGUE AFUA_6G14090)"/>
    <property type="match status" value="1"/>
</dbReference>
<reference evidence="19" key="1">
    <citation type="journal article" date="2011" name="Genome Biol.">
        <title>Comparative and functional genomics provide insights into the pathogenicity of dermatophytic fungi.</title>
        <authorList>
            <person name="Burmester A."/>
            <person name="Shelest E."/>
            <person name="Gloeckner G."/>
            <person name="Heddergott C."/>
            <person name="Schindler S."/>
            <person name="Staib P."/>
            <person name="Heidel A."/>
            <person name="Felder M."/>
            <person name="Petzold A."/>
            <person name="Szafranski K."/>
            <person name="Feuermann M."/>
            <person name="Pedruzzi I."/>
            <person name="Priebe S."/>
            <person name="Groth M."/>
            <person name="Winkler R."/>
            <person name="Li W."/>
            <person name="Kniemeyer O."/>
            <person name="Schroeckh V."/>
            <person name="Hertweck C."/>
            <person name="Hube B."/>
            <person name="White T.C."/>
            <person name="Platzer M."/>
            <person name="Guthke R."/>
            <person name="Heitman J."/>
            <person name="Woestemeyer J."/>
            <person name="Zipfel P.F."/>
            <person name="Monod M."/>
            <person name="Brakhage A.A."/>
        </authorList>
    </citation>
    <scope>NUCLEOTIDE SEQUENCE [LARGE SCALE GENOMIC DNA]</scope>
    <source>
        <strain evidence="19">HKI 0517</strain>
    </source>
</reference>
<dbReference type="PANTHER" id="PTHR37928">
    <property type="entry name" value="CFEM DOMAIN PROTEIN (AFU_ORTHOLOGUE AFUA_6G14090)"/>
    <property type="match status" value="1"/>
</dbReference>
<evidence type="ECO:0000256" key="5">
    <source>
        <dbReference type="ARBA" id="ARBA00022525"/>
    </source>
</evidence>
<dbReference type="HOGENOM" id="CLU_063084_0_1_1"/>
<dbReference type="KEGG" id="tve:TRV_02555"/>
<evidence type="ECO:0000259" key="17">
    <source>
        <dbReference type="PROSITE" id="PS52012"/>
    </source>
</evidence>
<evidence type="ECO:0000256" key="14">
    <source>
        <dbReference type="ARBA" id="ARBA00023288"/>
    </source>
</evidence>
<comment type="similarity">
    <text evidence="3">Belongs to the RBT5 family.</text>
</comment>
<keyword evidence="7" id="KW-0336">GPI-anchor</keyword>
<dbReference type="SMART" id="SM00747">
    <property type="entry name" value="CFEM"/>
    <property type="match status" value="1"/>
</dbReference>
<evidence type="ECO:0000256" key="12">
    <source>
        <dbReference type="ARBA" id="ARBA00023157"/>
    </source>
</evidence>
<evidence type="ECO:0000256" key="3">
    <source>
        <dbReference type="ARBA" id="ARBA00010031"/>
    </source>
</evidence>
<keyword evidence="10 15" id="KW-0408">Iron</keyword>
<feature type="disulfide bond" evidence="15">
    <location>
        <begin position="91"/>
        <end position="98"/>
    </location>
</feature>
<feature type="compositionally biased region" description="Gly residues" evidence="16">
    <location>
        <begin position="263"/>
        <end position="280"/>
    </location>
</feature>
<evidence type="ECO:0000256" key="16">
    <source>
        <dbReference type="SAM" id="MobiDB-lite"/>
    </source>
</evidence>
<organism evidence="18 19">
    <name type="scientific">Trichophyton verrucosum (strain HKI 0517)</name>
    <dbReference type="NCBI Taxonomy" id="663202"/>
    <lineage>
        <taxon>Eukaryota</taxon>
        <taxon>Fungi</taxon>
        <taxon>Dikarya</taxon>
        <taxon>Ascomycota</taxon>
        <taxon>Pezizomycotina</taxon>
        <taxon>Eurotiomycetes</taxon>
        <taxon>Eurotiomycetidae</taxon>
        <taxon>Onygenales</taxon>
        <taxon>Arthrodermataceae</taxon>
        <taxon>Trichophyton</taxon>
    </lineage>
</organism>
<keyword evidence="6 15" id="KW-0349">Heme</keyword>
<keyword evidence="13" id="KW-0325">Glycoprotein</keyword>
<feature type="compositionally biased region" description="Low complexity" evidence="16">
    <location>
        <begin position="219"/>
        <end position="262"/>
    </location>
</feature>
<dbReference type="InterPro" id="IPR008427">
    <property type="entry name" value="Extracellular_membr_CFEM_dom"/>
</dbReference>
<dbReference type="PROSITE" id="PS52012">
    <property type="entry name" value="CFEM"/>
    <property type="match status" value="1"/>
</dbReference>
<evidence type="ECO:0000256" key="9">
    <source>
        <dbReference type="ARBA" id="ARBA00022729"/>
    </source>
</evidence>
<feature type="binding site" description="axial binding residue" evidence="15">
    <location>
        <position position="95"/>
    </location>
    <ligand>
        <name>heme</name>
        <dbReference type="ChEBI" id="CHEBI:30413"/>
    </ligand>
    <ligandPart>
        <name>Fe</name>
        <dbReference type="ChEBI" id="CHEBI:18248"/>
    </ligandPart>
</feature>
<evidence type="ECO:0000256" key="6">
    <source>
        <dbReference type="ARBA" id="ARBA00022617"/>
    </source>
</evidence>
<dbReference type="Proteomes" id="UP000008383">
    <property type="component" value="Unassembled WGS sequence"/>
</dbReference>
<keyword evidence="19" id="KW-1185">Reference proteome</keyword>
<proteinExistence type="inferred from homology"/>